<dbReference type="InterPro" id="IPR024163">
    <property type="entry name" value="Aerotolerance_reg_N"/>
</dbReference>
<comment type="caution">
    <text evidence="3">The sequence shown here is derived from an EMBL/GenBank/DDBJ whole genome shotgun (WGS) entry which is preliminary data.</text>
</comment>
<dbReference type="NCBIfam" id="TIGR02226">
    <property type="entry name" value="two_anch"/>
    <property type="match status" value="1"/>
</dbReference>
<dbReference type="EMBL" id="JAVRHK010000006">
    <property type="protein sequence ID" value="MDT0676833.1"/>
    <property type="molecule type" value="Genomic_DNA"/>
</dbReference>
<evidence type="ECO:0000256" key="1">
    <source>
        <dbReference type="SAM" id="Phobius"/>
    </source>
</evidence>
<organism evidence="3 4">
    <name type="scientific">Autumnicola musiva</name>
    <dbReference type="NCBI Taxonomy" id="3075589"/>
    <lineage>
        <taxon>Bacteria</taxon>
        <taxon>Pseudomonadati</taxon>
        <taxon>Bacteroidota</taxon>
        <taxon>Flavobacteriia</taxon>
        <taxon>Flavobacteriales</taxon>
        <taxon>Flavobacteriaceae</taxon>
        <taxon>Autumnicola</taxon>
    </lineage>
</organism>
<keyword evidence="1" id="KW-0812">Transmembrane</keyword>
<evidence type="ECO:0000313" key="4">
    <source>
        <dbReference type="Proteomes" id="UP001262582"/>
    </source>
</evidence>
<protein>
    <submittedName>
        <fullName evidence="3">BatA domain-containing protein</fullName>
    </submittedName>
</protein>
<evidence type="ECO:0000313" key="3">
    <source>
        <dbReference type="EMBL" id="MDT0676833.1"/>
    </source>
</evidence>
<dbReference type="PANTHER" id="PTHR37464">
    <property type="entry name" value="BLL2463 PROTEIN"/>
    <property type="match status" value="1"/>
</dbReference>
<dbReference type="Pfam" id="PF07584">
    <property type="entry name" value="BatA"/>
    <property type="match status" value="1"/>
</dbReference>
<proteinExistence type="predicted"/>
<dbReference type="RefSeq" id="WP_311503178.1">
    <property type="nucleotide sequence ID" value="NZ_JAVRHK010000006.1"/>
</dbReference>
<keyword evidence="1" id="KW-0472">Membrane</keyword>
<keyword evidence="1" id="KW-1133">Transmembrane helix</keyword>
<feature type="transmembrane region" description="Helical" evidence="1">
    <location>
        <begin position="6"/>
        <end position="24"/>
    </location>
</feature>
<feature type="transmembrane region" description="Helical" evidence="1">
    <location>
        <begin position="619"/>
        <end position="638"/>
    </location>
</feature>
<dbReference type="Proteomes" id="UP001262582">
    <property type="component" value="Unassembled WGS sequence"/>
</dbReference>
<evidence type="ECO:0000259" key="2">
    <source>
        <dbReference type="Pfam" id="PF07584"/>
    </source>
</evidence>
<name>A0ABU3D756_9FLAO</name>
<accession>A0ABU3D756</accession>
<dbReference type="InterPro" id="IPR011933">
    <property type="entry name" value="Double_TM_dom"/>
</dbReference>
<sequence length="642" mass="73005">MYFKYPELLYALFLLILPIIVHLFQLRRFRKEEFTNVKFLKKISRQTRKSSRLKKWLILLIRMFALGSIIFAFAQPYFPASQNSLKSKSRLFYLDNSFSMQALAKNEELLPEAVQDLLENLPKEGQVNIITNDQNFIGNDAANITNILQNIEYTSTPMNFANLKLRAQDFFENNPAELSEFILISDFQENSEISGDMGKGFNLQFLPIQPENIINISIDSAYVSERNPENIELKVQLSSTGNTNGQTSVSISNGTNLLGKSAVNFAEKDSVEIGFSISNENIGDGRVTIEDNGLQYDNSLYFNMSTTPPIKTVLLSDPQNSFLKRIYTEPEFELSNFPVSEIDYSSLAQARLIVIEEPEEIPPPLSDILEKKVKEGSVVVFIPALDGNTASYNSFLGKIGAPRYGSFNEQNRLITGIQFAHPLFNSVFEEEVLNFQYPSVNSYFNLSNGSGNTALSYQNNAPFLAQNGRLFLFTAALNNDNSNFRNSPLVVPAFYNMGLMALKPLKLYYQINESNQIDIPVSSAKDEVLTIASEEENFIPQQQAFSDRVQLTTDELPEIAGNYEIQYRDEVVGHLSYNYDRNESELEYVNLLSLENVEISNNISEYFETEIALSKITSLWKWFIIFALFFLILEMLLLKFLK</sequence>
<gene>
    <name evidence="3" type="ORF">RM539_09610</name>
</gene>
<feature type="transmembrane region" description="Helical" evidence="1">
    <location>
        <begin position="56"/>
        <end position="78"/>
    </location>
</feature>
<dbReference type="PANTHER" id="PTHR37464:SF1">
    <property type="entry name" value="BLL2463 PROTEIN"/>
    <property type="match status" value="1"/>
</dbReference>
<reference evidence="3 4" key="1">
    <citation type="submission" date="2023-09" db="EMBL/GenBank/DDBJ databases">
        <authorList>
            <person name="Rey-Velasco X."/>
        </authorList>
    </citation>
    <scope>NUCLEOTIDE SEQUENCE [LARGE SCALE GENOMIC DNA]</scope>
    <source>
        <strain evidence="3 4">F117</strain>
    </source>
</reference>
<feature type="domain" description="Aerotolerance regulator N-terminal" evidence="2">
    <location>
        <begin position="1"/>
        <end position="76"/>
    </location>
</feature>
<keyword evidence="4" id="KW-1185">Reference proteome</keyword>